<dbReference type="Proteomes" id="UP001165136">
    <property type="component" value="Unassembled WGS sequence"/>
</dbReference>
<evidence type="ECO:0000313" key="4">
    <source>
        <dbReference type="Proteomes" id="UP001165136"/>
    </source>
</evidence>
<keyword evidence="2" id="KW-0472">Membrane</keyword>
<feature type="transmembrane region" description="Helical" evidence="2">
    <location>
        <begin position="244"/>
        <end position="264"/>
    </location>
</feature>
<evidence type="ECO:0000313" key="3">
    <source>
        <dbReference type="EMBL" id="GLY70939.1"/>
    </source>
</evidence>
<comment type="caution">
    <text evidence="3">The sequence shown here is derived from an EMBL/GenBank/DDBJ whole genome shotgun (WGS) entry which is preliminary data.</text>
</comment>
<keyword evidence="2" id="KW-0812">Transmembrane</keyword>
<protein>
    <submittedName>
        <fullName evidence="3">Uncharacterized protein</fullName>
    </submittedName>
</protein>
<dbReference type="RefSeq" id="WP_285490384.1">
    <property type="nucleotide sequence ID" value="NZ_BSTI01000028.1"/>
</dbReference>
<organism evidence="3 4">
    <name type="scientific">Amycolatopsis taiwanensis</name>
    <dbReference type="NCBI Taxonomy" id="342230"/>
    <lineage>
        <taxon>Bacteria</taxon>
        <taxon>Bacillati</taxon>
        <taxon>Actinomycetota</taxon>
        <taxon>Actinomycetes</taxon>
        <taxon>Pseudonocardiales</taxon>
        <taxon>Pseudonocardiaceae</taxon>
        <taxon>Amycolatopsis</taxon>
    </lineage>
</organism>
<proteinExistence type="predicted"/>
<evidence type="ECO:0000256" key="1">
    <source>
        <dbReference type="SAM" id="MobiDB-lite"/>
    </source>
</evidence>
<feature type="transmembrane region" description="Helical" evidence="2">
    <location>
        <begin position="383"/>
        <end position="409"/>
    </location>
</feature>
<keyword evidence="4" id="KW-1185">Reference proteome</keyword>
<gene>
    <name evidence="3" type="ORF">Atai01_75580</name>
</gene>
<name>A0A9W6R7R9_9PSEU</name>
<keyword evidence="2" id="KW-1133">Transmembrane helix</keyword>
<evidence type="ECO:0000256" key="2">
    <source>
        <dbReference type="SAM" id="Phobius"/>
    </source>
</evidence>
<dbReference type="AlphaFoldDB" id="A0A9W6R7R9"/>
<dbReference type="EMBL" id="BSTI01000028">
    <property type="protein sequence ID" value="GLY70939.1"/>
    <property type="molecule type" value="Genomic_DNA"/>
</dbReference>
<accession>A0A9W6R7R9</accession>
<sequence>MSEDGGGRTNVADGTAGIMAGGDVYDSVVYIVNPDDPPEKRYEVGVRHLEAGIPARARELIADARANGHDNSEVQFHWVLALLSKRAYRDLFPDEREQLARAEEDRDTLGDDEWTQALDVIYELVGCQRDRGRNPGSSLHELGSLGARQRAKIIRHLDHLLTGSLKDNLWAEAQQAASENRLRANRQGRVWAYFELDPIPPRARKPVPKITTLRDRILAVFWTVLFAASTGYLGWLVISHATPLLIIAYLFALAAGYVACRTGLKWRYRWQRLQVKDREHLGVRGLNRAPEGGFASKVDNYFDHYFATYVPQKINRADWIAETAGIKRSLRDEIVEVYREKRVKAGRVEWLIRHLASSVRQRWEKGTLWDYREQYRVSLRTKFSCSVSLAVLVAATLVVIIILAGTALLPTAATTPVLLLSEIQAARRWLDIVYERRRLPEDQREYEQKNLERDRAYQRWKEKLRSTRPLEEEMETWLNADMTVLLGTALKHYGLAWRDILAYAFLQTPSRGCQRGRVSTGHWRYSRYDVRLFLITRDGVRELGTELDFSKITFHGQERNNYRFDAVSSVHVVKRNEYSHKLKLTLTNGPSNEIHVAHLEVAHDEPVENPSMFATMNLEAAGFDHTLHILEGIAAEGKGWIDRDPHAQGESGDSPPETDAA</sequence>
<feature type="transmembrane region" description="Helical" evidence="2">
    <location>
        <begin position="217"/>
        <end position="238"/>
    </location>
</feature>
<reference evidence="3" key="1">
    <citation type="submission" date="2023-03" db="EMBL/GenBank/DDBJ databases">
        <title>Amycolatopsis taiwanensis NBRC 103393.</title>
        <authorList>
            <person name="Ichikawa N."/>
            <person name="Sato H."/>
            <person name="Tonouchi N."/>
        </authorList>
    </citation>
    <scope>NUCLEOTIDE SEQUENCE</scope>
    <source>
        <strain evidence="3">NBRC 103393</strain>
    </source>
</reference>
<feature type="region of interest" description="Disordered" evidence="1">
    <location>
        <begin position="640"/>
        <end position="661"/>
    </location>
</feature>